<dbReference type="PANTHER" id="PTHR11972:SF135">
    <property type="entry name" value="MEMBRANE-BOUND NADPH OXIDASE"/>
    <property type="match status" value="1"/>
</dbReference>
<dbReference type="GO" id="GO:0009653">
    <property type="term" value="P:anatomical structure morphogenesis"/>
    <property type="evidence" value="ECO:0007669"/>
    <property type="project" value="UniProtKB-ARBA"/>
</dbReference>
<dbReference type="CDD" id="cd06186">
    <property type="entry name" value="NOX_Duox_like_FAD_NADP"/>
    <property type="match status" value="1"/>
</dbReference>
<dbReference type="CDD" id="cd00051">
    <property type="entry name" value="EFh"/>
    <property type="match status" value="2"/>
</dbReference>
<evidence type="ECO:0000313" key="15">
    <source>
        <dbReference type="EnsemblPlants" id="TraesCS1B02G295200.1"/>
    </source>
</evidence>
<dbReference type="FunFam" id="2.40.30.10:FF:000059">
    <property type="entry name" value="dual oxidase isoform X1"/>
    <property type="match status" value="1"/>
</dbReference>
<dbReference type="OMA" id="DSCYETR"/>
<evidence type="ECO:0000256" key="6">
    <source>
        <dbReference type="ARBA" id="ARBA00022837"/>
    </source>
</evidence>
<dbReference type="Gene3D" id="2.40.30.10">
    <property type="entry name" value="Translation factors"/>
    <property type="match status" value="1"/>
</dbReference>
<dbReference type="InterPro" id="IPR013121">
    <property type="entry name" value="Fe_red_NAD-bd_6"/>
</dbReference>
<reference evidence="15" key="2">
    <citation type="submission" date="2018-10" db="UniProtKB">
        <authorList>
            <consortium name="EnsemblPlants"/>
        </authorList>
    </citation>
    <scope>IDENTIFICATION</scope>
</reference>
<feature type="domain" description="EF-hand" evidence="13">
    <location>
        <begin position="276"/>
        <end position="311"/>
    </location>
</feature>
<dbReference type="SFLD" id="SFLDG01169">
    <property type="entry name" value="NADPH_oxidase_subgroup_(NOX)"/>
    <property type="match status" value="1"/>
</dbReference>
<dbReference type="Proteomes" id="UP000019116">
    <property type="component" value="Chromosome 1B"/>
</dbReference>
<dbReference type="GO" id="GO:0042742">
    <property type="term" value="P:defense response to bacterium"/>
    <property type="evidence" value="ECO:0007669"/>
    <property type="project" value="UniProtKB-ARBA"/>
</dbReference>
<feature type="transmembrane region" description="Helical" evidence="12">
    <location>
        <begin position="685"/>
        <end position="705"/>
    </location>
</feature>
<reference evidence="15" key="1">
    <citation type="submission" date="2018-08" db="EMBL/GenBank/DDBJ databases">
        <authorList>
            <person name="Rossello M."/>
        </authorList>
    </citation>
    <scope>NUCLEOTIDE SEQUENCE [LARGE SCALE GENOMIC DNA]</scope>
    <source>
        <strain evidence="15">cv. Chinese Spring</strain>
    </source>
</reference>
<dbReference type="InterPro" id="IPR018247">
    <property type="entry name" value="EF_Hand_1_Ca_BS"/>
</dbReference>
<organism evidence="15">
    <name type="scientific">Triticum aestivum</name>
    <name type="common">Wheat</name>
    <dbReference type="NCBI Taxonomy" id="4565"/>
    <lineage>
        <taxon>Eukaryota</taxon>
        <taxon>Viridiplantae</taxon>
        <taxon>Streptophyta</taxon>
        <taxon>Embryophyta</taxon>
        <taxon>Tracheophyta</taxon>
        <taxon>Spermatophyta</taxon>
        <taxon>Magnoliopsida</taxon>
        <taxon>Liliopsida</taxon>
        <taxon>Poales</taxon>
        <taxon>Poaceae</taxon>
        <taxon>BOP clade</taxon>
        <taxon>Pooideae</taxon>
        <taxon>Triticodae</taxon>
        <taxon>Triticeae</taxon>
        <taxon>Triticinae</taxon>
        <taxon>Triticum</taxon>
    </lineage>
</organism>
<dbReference type="Pfam" id="PF08030">
    <property type="entry name" value="NAD_binding_6"/>
    <property type="match status" value="1"/>
</dbReference>
<keyword evidence="16" id="KW-1185">Reference proteome</keyword>
<dbReference type="SMR" id="A0A3B5Z1A1"/>
<dbReference type="PANTHER" id="PTHR11972">
    <property type="entry name" value="NADPH OXIDASE"/>
    <property type="match status" value="1"/>
</dbReference>
<evidence type="ECO:0000259" key="13">
    <source>
        <dbReference type="PROSITE" id="PS50222"/>
    </source>
</evidence>
<dbReference type="InterPro" id="IPR013623">
    <property type="entry name" value="NADPH_Ox"/>
</dbReference>
<dbReference type="PROSITE" id="PS00018">
    <property type="entry name" value="EF_HAND_1"/>
    <property type="match status" value="1"/>
</dbReference>
<feature type="domain" description="EF-hand" evidence="13">
    <location>
        <begin position="475"/>
        <end position="510"/>
    </location>
</feature>
<feature type="transmembrane region" description="Helical" evidence="12">
    <location>
        <begin position="545"/>
        <end position="563"/>
    </location>
</feature>
<evidence type="ECO:0000256" key="9">
    <source>
        <dbReference type="ARBA" id="ARBA00023002"/>
    </source>
</evidence>
<dbReference type="Gene3D" id="1.10.238.10">
    <property type="entry name" value="EF-hand"/>
    <property type="match status" value="2"/>
</dbReference>
<evidence type="ECO:0000256" key="8">
    <source>
        <dbReference type="ARBA" id="ARBA00022989"/>
    </source>
</evidence>
<dbReference type="Pfam" id="PF08414">
    <property type="entry name" value="NADPH_Ox"/>
    <property type="match status" value="2"/>
</dbReference>
<dbReference type="InterPro" id="IPR013112">
    <property type="entry name" value="FAD-bd_8"/>
</dbReference>
<feature type="transmembrane region" description="Helical" evidence="12">
    <location>
        <begin position="1040"/>
        <end position="1057"/>
    </location>
</feature>
<feature type="compositionally biased region" description="Acidic residues" evidence="11">
    <location>
        <begin position="58"/>
        <end position="70"/>
    </location>
</feature>
<feature type="domain" description="FAD-binding FR-type" evidence="14">
    <location>
        <begin position="845"/>
        <end position="1034"/>
    </location>
</feature>
<dbReference type="AlphaFoldDB" id="A0A3B5Z1A1"/>
<evidence type="ECO:0000256" key="5">
    <source>
        <dbReference type="ARBA" id="ARBA00022827"/>
    </source>
</evidence>
<evidence type="ECO:0000256" key="11">
    <source>
        <dbReference type="SAM" id="MobiDB-lite"/>
    </source>
</evidence>
<name>A0A3B5Z1A1_WHEAT</name>
<feature type="transmembrane region" description="Helical" evidence="12">
    <location>
        <begin position="628"/>
        <end position="646"/>
    </location>
</feature>
<dbReference type="InterPro" id="IPR017938">
    <property type="entry name" value="Riboflavin_synthase-like_b-brl"/>
</dbReference>
<dbReference type="Gramene" id="TraesWEE_scaffold_135375_01G000100.1">
    <property type="protein sequence ID" value="TraesWEE_scaffold_135375_01G000100.1"/>
    <property type="gene ID" value="TraesWEE_scaffold_135375_01G000100"/>
</dbReference>
<keyword evidence="8 12" id="KW-1133">Transmembrane helix</keyword>
<keyword evidence="6" id="KW-0106">Calcium</keyword>
<evidence type="ECO:0000256" key="3">
    <source>
        <dbReference type="ARBA" id="ARBA00022692"/>
    </source>
</evidence>
<evidence type="ECO:0000259" key="14">
    <source>
        <dbReference type="PROSITE" id="PS51384"/>
    </source>
</evidence>
<dbReference type="GO" id="GO:0016174">
    <property type="term" value="F:NAD(P)H oxidase H2O2-forming activity"/>
    <property type="evidence" value="ECO:0000318"/>
    <property type="project" value="GO_Central"/>
</dbReference>
<dbReference type="Gramene" id="TraesCS1B03G0821500.1">
    <property type="protein sequence ID" value="TraesCS1B03G0821500.1.CDS"/>
    <property type="gene ID" value="TraesCS1B03G0821500"/>
</dbReference>
<keyword evidence="3 12" id="KW-0812">Transmembrane</keyword>
<dbReference type="InterPro" id="IPR011992">
    <property type="entry name" value="EF-hand-dom_pair"/>
</dbReference>
<keyword evidence="5" id="KW-0274">FAD</keyword>
<evidence type="ECO:0000313" key="16">
    <source>
        <dbReference type="Proteomes" id="UP000019116"/>
    </source>
</evidence>
<evidence type="ECO:0000256" key="4">
    <source>
        <dbReference type="ARBA" id="ARBA00022723"/>
    </source>
</evidence>
<dbReference type="SUPFAM" id="SSF52343">
    <property type="entry name" value="Ferredoxin reductase-like, C-terminal NADP-linked domain"/>
    <property type="match status" value="1"/>
</dbReference>
<dbReference type="EnsemblPlants" id="TraesCS1B02G295200.1">
    <property type="protein sequence ID" value="TraesCS1B02G295200.1"/>
    <property type="gene ID" value="TraesCS1B02G295200"/>
</dbReference>
<evidence type="ECO:0000256" key="2">
    <source>
        <dbReference type="ARBA" id="ARBA00022630"/>
    </source>
</evidence>
<dbReference type="InterPro" id="IPR050369">
    <property type="entry name" value="RBOH/FRE"/>
</dbReference>
<dbReference type="Pfam" id="PF08022">
    <property type="entry name" value="FAD_binding_8"/>
    <property type="match status" value="1"/>
</dbReference>
<dbReference type="GO" id="GO:0005509">
    <property type="term" value="F:calcium ion binding"/>
    <property type="evidence" value="ECO:0007669"/>
    <property type="project" value="InterPro"/>
</dbReference>
<dbReference type="Gramene" id="TraesCS1B02G295200.1">
    <property type="protein sequence ID" value="TraesCS1B02G295200.1"/>
    <property type="gene ID" value="TraesCS1B02G295200"/>
</dbReference>
<protein>
    <submittedName>
        <fullName evidence="15">Uncharacterized protein</fullName>
    </submittedName>
</protein>
<keyword evidence="2" id="KW-0285">Flavoprotein</keyword>
<dbReference type="InterPro" id="IPR039261">
    <property type="entry name" value="FNR_nucleotide-bd"/>
</dbReference>
<dbReference type="PROSITE" id="PS50222">
    <property type="entry name" value="EF_HAND_2"/>
    <property type="match status" value="3"/>
</dbReference>
<dbReference type="GO" id="GO:0016175">
    <property type="term" value="F:superoxide-generating NAD(P)H oxidase activity"/>
    <property type="evidence" value="ECO:0007669"/>
    <property type="project" value="UniProtKB-ARBA"/>
</dbReference>
<evidence type="ECO:0000256" key="10">
    <source>
        <dbReference type="ARBA" id="ARBA00023136"/>
    </source>
</evidence>
<feature type="transmembrane region" description="Helical" evidence="12">
    <location>
        <begin position="772"/>
        <end position="790"/>
    </location>
</feature>
<dbReference type="PROSITE" id="PS51384">
    <property type="entry name" value="FAD_FR"/>
    <property type="match status" value="1"/>
</dbReference>
<feature type="transmembrane region" description="Helical" evidence="12">
    <location>
        <begin position="989"/>
        <end position="1010"/>
    </location>
</feature>
<feature type="compositionally biased region" description="Basic and acidic residues" evidence="11">
    <location>
        <begin position="1"/>
        <end position="11"/>
    </location>
</feature>
<feature type="region of interest" description="Disordered" evidence="11">
    <location>
        <begin position="1"/>
        <end position="72"/>
    </location>
</feature>
<dbReference type="SUPFAM" id="SSF63380">
    <property type="entry name" value="Riboflavin synthase domain-like"/>
    <property type="match status" value="1"/>
</dbReference>
<dbReference type="GO" id="GO:0005886">
    <property type="term" value="C:plasma membrane"/>
    <property type="evidence" value="ECO:0000318"/>
    <property type="project" value="GO_Central"/>
</dbReference>
<proteinExistence type="predicted"/>
<dbReference type="GO" id="GO:0004601">
    <property type="term" value="F:peroxidase activity"/>
    <property type="evidence" value="ECO:0007669"/>
    <property type="project" value="InterPro"/>
</dbReference>
<dbReference type="InterPro" id="IPR002048">
    <property type="entry name" value="EF_hand_dom"/>
</dbReference>
<feature type="transmembrane region" description="Helical" evidence="12">
    <location>
        <begin position="824"/>
        <end position="841"/>
    </location>
</feature>
<dbReference type="OrthoDB" id="167398at2759"/>
<evidence type="ECO:0000256" key="12">
    <source>
        <dbReference type="SAM" id="Phobius"/>
    </source>
</evidence>
<dbReference type="SMART" id="SM00054">
    <property type="entry name" value="EFh"/>
    <property type="match status" value="3"/>
</dbReference>
<keyword evidence="10 12" id="KW-0472">Membrane</keyword>
<keyword evidence="7" id="KW-0521">NADP</keyword>
<keyword evidence="9" id="KW-0560">Oxidoreductase</keyword>
<dbReference type="STRING" id="4565.A0A3B5Z1A1"/>
<accession>A0A3B5Z1A1</accession>
<evidence type="ECO:0000256" key="7">
    <source>
        <dbReference type="ARBA" id="ARBA00022857"/>
    </source>
</evidence>
<dbReference type="Gene3D" id="3.40.50.80">
    <property type="entry name" value="Nucleotide-binding domain of ferredoxin-NADP reductase (FNR) module"/>
    <property type="match status" value="1"/>
</dbReference>
<comment type="subcellular location">
    <subcellularLocation>
        <location evidence="1">Membrane</location>
        <topology evidence="1">Multi-pass membrane protein</topology>
    </subcellularLocation>
</comment>
<keyword evidence="4" id="KW-0479">Metal-binding</keyword>
<evidence type="ECO:0000256" key="1">
    <source>
        <dbReference type="ARBA" id="ARBA00004141"/>
    </source>
</evidence>
<dbReference type="InterPro" id="IPR017927">
    <property type="entry name" value="FAD-bd_FR_type"/>
</dbReference>
<sequence>MPSRVGADDARGGPGVGEIVDASGGVRERAVPPGNRSAARKTARFAEPVSAPRGSGNVDDDDGDGDDGDGVEITFDKRYDTIAVPRVRPVARGEDPCVKLLARTPEKPESSSGHAVLKNSLTRIQQETRRVASLKRRGGGFDRPMPSAPARALQGLKFVSETHASNGWTEAERFYDRNVRLPRSMFGQCIGMKEAAFAGELFDTLGRRRRISGDSIDRAELREFWDQISDPSYENRLQLFFDMVDKDADGRISQVEFKQIITMSASANQLTVGGQDFEECARLIMEKLDPDGLGYIELYDLETLLVKLWKEPNPLRRWYRHARYFLKDNWRPCWVASLNRRGGGFDRSMPSAPARALEGLKFVSGTDASDGWTEARRFFDRNARLPRSMFGQCIGMKEAAFAGELFDALGRRCHISGDSIDKAELREFWDQISDSCYETRLQLFFGMVDKDDDGRISQIITLSASANKLKVGEQDSEECARLIMEKLDPDGLGHIELYDLKTLLVELSTTTNGDESSNPMAEPNPLRRWYHHARYFLEDNWRRCWVMLLWFSICAGLFAWKFVQYRHRAVFQVMGYCVCVAKGGAETLKFNMALTLLPVCRNAITWLRSRTVAGQFVPFNDNLNFHKVIAVGISAGAGLHVFSHLACDFPRLLHATDDEYKPMKPFFGDVKPPNYWWFLKGTEGWTGLVMLVLMAIAFTLATGRFRNRKPRLAKPKKQDDNLPRHKKRDNLPRLLHRLTEYGGASRNRLTMLFYALLNRFTGYNTFLYTHHLFIIVYVLLIVHGHFLYLTKKWQKKTRGPEGIERILTCMGFNLSWISFKPMMWYVQTWMYLAVPMIVYACERLTRTLRSRVRAVQKVKAVVHPDPAALLSLHLSKPQGFRYKSGQYIFVKCPDISSFEWHPFSITSAPEDDYVSVHIKAMGDWTKDLKDAFKVCESSTEEKKTEILRVEYDHDKAMPTLGDRKNLLPGPTRSRFSFARMAGRISTYQLAFVTAMSPPLCMRYSIVYIFGKMDDHQLRYPKVLIDGPYGAPAQDYKQYDTLLLVGLGIGATPMISIIKDIINNMKRLPGDIESGNPGDGSTPSSFRTRRAYFYWITREQESLEWFRGIMDEVAETDEQGVIELHVHCTSVHEEGDARSAMLTMAQSLNHDEHGIDIISGSRVKTSFGRANWREVYRHIAQRNQRKRVGVFYCGMPALTKELRELAKLSSRETSTTFEFHKENF</sequence>
<feature type="domain" description="EF-hand" evidence="13">
    <location>
        <begin position="232"/>
        <end position="267"/>
    </location>
</feature>
<dbReference type="SUPFAM" id="SSF47473">
    <property type="entry name" value="EF-hand"/>
    <property type="match status" value="2"/>
</dbReference>